<dbReference type="FunFam" id="3.40.309.10:FF:000032">
    <property type="entry name" value="Probable aldehyde dehydrogenase"/>
    <property type="match status" value="1"/>
</dbReference>
<dbReference type="PANTHER" id="PTHR11699">
    <property type="entry name" value="ALDEHYDE DEHYDROGENASE-RELATED"/>
    <property type="match status" value="1"/>
</dbReference>
<evidence type="ECO:0000256" key="6">
    <source>
        <dbReference type="RuleBase" id="RU003345"/>
    </source>
</evidence>
<dbReference type="Gene3D" id="3.40.605.10">
    <property type="entry name" value="Aldehyde Dehydrogenase, Chain A, domain 1"/>
    <property type="match status" value="1"/>
</dbReference>
<dbReference type="EMBL" id="JQGA01000712">
    <property type="protein sequence ID" value="KGO74097.1"/>
    <property type="molecule type" value="Genomic_DNA"/>
</dbReference>
<keyword evidence="9" id="KW-1185">Reference proteome</keyword>
<comment type="similarity">
    <text evidence="1 6">Belongs to the aldehyde dehydrogenase family.</text>
</comment>
<dbReference type="FunFam" id="3.40.605.10:FF:000007">
    <property type="entry name" value="NAD/NADP-dependent betaine aldehyde dehydrogenase"/>
    <property type="match status" value="1"/>
</dbReference>
<evidence type="ECO:0000313" key="8">
    <source>
        <dbReference type="EMBL" id="KGO74097.1"/>
    </source>
</evidence>
<dbReference type="InterPro" id="IPR015590">
    <property type="entry name" value="Aldehyde_DH_dom"/>
</dbReference>
<dbReference type="OMA" id="QTQWLKK"/>
<proteinExistence type="inferred from homology"/>
<dbReference type="SUPFAM" id="SSF53720">
    <property type="entry name" value="ALDH-like"/>
    <property type="match status" value="1"/>
</dbReference>
<dbReference type="InterPro" id="IPR016163">
    <property type="entry name" value="Ald_DH_C"/>
</dbReference>
<organism evidence="8 9">
    <name type="scientific">Penicillium italicum</name>
    <name type="common">Blue mold</name>
    <dbReference type="NCBI Taxonomy" id="40296"/>
    <lineage>
        <taxon>Eukaryota</taxon>
        <taxon>Fungi</taxon>
        <taxon>Dikarya</taxon>
        <taxon>Ascomycota</taxon>
        <taxon>Pezizomycotina</taxon>
        <taxon>Eurotiomycetes</taxon>
        <taxon>Eurotiomycetidae</taxon>
        <taxon>Eurotiales</taxon>
        <taxon>Aspergillaceae</taxon>
        <taxon>Penicillium</taxon>
    </lineage>
</organism>
<gene>
    <name evidence="8" type="ORF">PITC_097830</name>
</gene>
<evidence type="ECO:0000313" key="9">
    <source>
        <dbReference type="Proteomes" id="UP000030104"/>
    </source>
</evidence>
<dbReference type="Pfam" id="PF00171">
    <property type="entry name" value="Aldedh"/>
    <property type="match status" value="1"/>
</dbReference>
<accession>A0A0A2L1Z1</accession>
<dbReference type="CDD" id="cd07106">
    <property type="entry name" value="ALDH_AldA-AAD23400"/>
    <property type="match status" value="1"/>
</dbReference>
<dbReference type="InterPro" id="IPR016162">
    <property type="entry name" value="Ald_DH_N"/>
</dbReference>
<sequence length="501" mass="54783">METRSPCHDWKERCMRGSSKEKLFKKNGWEKKCREFGQLRQPIVALGCVHDAEHGINPANIQPNPPVPVSTQADLDNAVKAAQDAFKGWAKTSFEGRREALHAWADAIDANAAEFAKILTLEQGKLLSQASMELGMACIGIPGLTAIEIKDNLIEETEDRKIVQRHTPIGVVGAIVPWNFPALLAVSKIVSAVYPGNPVIVKPSPFTPYSCLKLVELATNFFPPGVIQCLSGDASLGPLFTAHPGIRKIGLTGSIATGKKVMAACATALKRVTLELGGNDPAIICDDVDIDAIIPKIGVICYLCSSQVCIMIKRLYVHEKIYEEFLEKFVNFVKTLKVGDGTEADTFIGPIQNEMQYEKAKDLFSTIATDNLKAVLGGSIENSSGYFMHPTIIDNFPETSRVVQDEPFAPILPILKWSDEHDVLERANALETGLGSSVRSPDFERAARMADQLQSGCVWVNSHFDVTPNVPFGGLKQSGMSVEWGLDGLRSYCNSQTPWLK</sequence>
<comment type="catalytic activity">
    <reaction evidence="4">
        <text>an aldehyde + NAD(+) + H2O = a carboxylate + NADH + 2 H(+)</text>
        <dbReference type="Rhea" id="RHEA:16185"/>
        <dbReference type="ChEBI" id="CHEBI:15377"/>
        <dbReference type="ChEBI" id="CHEBI:15378"/>
        <dbReference type="ChEBI" id="CHEBI:17478"/>
        <dbReference type="ChEBI" id="CHEBI:29067"/>
        <dbReference type="ChEBI" id="CHEBI:57540"/>
        <dbReference type="ChEBI" id="CHEBI:57945"/>
        <dbReference type="EC" id="1.2.1.3"/>
    </reaction>
</comment>
<protein>
    <recommendedName>
        <fullName evidence="3">aldehyde dehydrogenase (NAD(+))</fullName>
        <ecNumber evidence="3">1.2.1.3</ecNumber>
    </recommendedName>
</protein>
<evidence type="ECO:0000256" key="2">
    <source>
        <dbReference type="ARBA" id="ARBA00023002"/>
    </source>
</evidence>
<dbReference type="Gene3D" id="3.40.309.10">
    <property type="entry name" value="Aldehyde Dehydrogenase, Chain A, domain 2"/>
    <property type="match status" value="1"/>
</dbReference>
<evidence type="ECO:0000256" key="4">
    <source>
        <dbReference type="ARBA" id="ARBA00049194"/>
    </source>
</evidence>
<feature type="domain" description="Aldehyde dehydrogenase" evidence="7">
    <location>
        <begin position="56"/>
        <end position="497"/>
    </location>
</feature>
<reference evidence="8 9" key="1">
    <citation type="journal article" date="2015" name="Mol. Plant Microbe Interact.">
        <title>Genome, transcriptome, and functional analyses of Penicillium expansum provide new insights into secondary metabolism and pathogenicity.</title>
        <authorList>
            <person name="Ballester A.R."/>
            <person name="Marcet-Houben M."/>
            <person name="Levin E."/>
            <person name="Sela N."/>
            <person name="Selma-Lazaro C."/>
            <person name="Carmona L."/>
            <person name="Wisniewski M."/>
            <person name="Droby S."/>
            <person name="Gonzalez-Candelas L."/>
            <person name="Gabaldon T."/>
        </authorList>
    </citation>
    <scope>NUCLEOTIDE SEQUENCE [LARGE SCALE GENOMIC DNA]</scope>
    <source>
        <strain evidence="8 9">PHI-1</strain>
    </source>
</reference>
<evidence type="ECO:0000259" key="7">
    <source>
        <dbReference type="Pfam" id="PF00171"/>
    </source>
</evidence>
<comment type="caution">
    <text evidence="8">The sequence shown here is derived from an EMBL/GenBank/DDBJ whole genome shotgun (WGS) entry which is preliminary data.</text>
</comment>
<evidence type="ECO:0000256" key="1">
    <source>
        <dbReference type="ARBA" id="ARBA00009986"/>
    </source>
</evidence>
<dbReference type="EC" id="1.2.1.3" evidence="3"/>
<evidence type="ECO:0000256" key="3">
    <source>
        <dbReference type="ARBA" id="ARBA00024226"/>
    </source>
</evidence>
<dbReference type="Proteomes" id="UP000030104">
    <property type="component" value="Unassembled WGS sequence"/>
</dbReference>
<keyword evidence="2 6" id="KW-0560">Oxidoreductase</keyword>
<feature type="active site" evidence="5">
    <location>
        <position position="275"/>
    </location>
</feature>
<dbReference type="GO" id="GO:0004029">
    <property type="term" value="F:aldehyde dehydrogenase (NAD+) activity"/>
    <property type="evidence" value="ECO:0007669"/>
    <property type="project" value="UniProtKB-EC"/>
</dbReference>
<dbReference type="PhylomeDB" id="A0A0A2L1Z1"/>
<dbReference type="AlphaFoldDB" id="A0A0A2L1Z1"/>
<dbReference type="InterPro" id="IPR029510">
    <property type="entry name" value="Ald_DH_CS_GLU"/>
</dbReference>
<name>A0A0A2L1Z1_PENIT</name>
<dbReference type="HOGENOM" id="CLU_005391_0_0_1"/>
<dbReference type="PROSITE" id="PS00687">
    <property type="entry name" value="ALDEHYDE_DEHYDR_GLU"/>
    <property type="match status" value="1"/>
</dbReference>
<dbReference type="STRING" id="40296.A0A0A2L1Z1"/>
<dbReference type="InterPro" id="IPR044086">
    <property type="entry name" value="LUC3-like"/>
</dbReference>
<evidence type="ECO:0000256" key="5">
    <source>
        <dbReference type="PROSITE-ProRule" id="PRU10007"/>
    </source>
</evidence>
<dbReference type="InterPro" id="IPR016161">
    <property type="entry name" value="Ald_DH/histidinol_DH"/>
</dbReference>
<dbReference type="OrthoDB" id="310895at2759"/>